<dbReference type="Gramene" id="ERM99253">
    <property type="protein sequence ID" value="ERM99253"/>
    <property type="gene ID" value="AMTR_s00092p00142510"/>
</dbReference>
<proteinExistence type="predicted"/>
<organism evidence="1 2">
    <name type="scientific">Amborella trichopoda</name>
    <dbReference type="NCBI Taxonomy" id="13333"/>
    <lineage>
        <taxon>Eukaryota</taxon>
        <taxon>Viridiplantae</taxon>
        <taxon>Streptophyta</taxon>
        <taxon>Embryophyta</taxon>
        <taxon>Tracheophyta</taxon>
        <taxon>Spermatophyta</taxon>
        <taxon>Magnoliopsida</taxon>
        <taxon>Amborellales</taxon>
        <taxon>Amborellaceae</taxon>
        <taxon>Amborella</taxon>
    </lineage>
</organism>
<reference evidence="2" key="1">
    <citation type="journal article" date="2013" name="Science">
        <title>The Amborella genome and the evolution of flowering plants.</title>
        <authorList>
            <consortium name="Amborella Genome Project"/>
        </authorList>
    </citation>
    <scope>NUCLEOTIDE SEQUENCE [LARGE SCALE GENOMIC DNA]</scope>
</reference>
<dbReference type="EMBL" id="KI395040">
    <property type="protein sequence ID" value="ERM99253.1"/>
    <property type="molecule type" value="Genomic_DNA"/>
</dbReference>
<dbReference type="HOGENOM" id="CLU_2443797_0_0_1"/>
<accession>W1NVB2</accession>
<evidence type="ECO:0000313" key="1">
    <source>
        <dbReference type="EMBL" id="ERM99253.1"/>
    </source>
</evidence>
<dbReference type="Proteomes" id="UP000017836">
    <property type="component" value="Unassembled WGS sequence"/>
</dbReference>
<keyword evidence="2" id="KW-1185">Reference proteome</keyword>
<name>W1NVB2_AMBTC</name>
<dbReference type="AlphaFoldDB" id="W1NVB2"/>
<gene>
    <name evidence="1" type="ORF">AMTR_s00092p00142510</name>
</gene>
<evidence type="ECO:0000313" key="2">
    <source>
        <dbReference type="Proteomes" id="UP000017836"/>
    </source>
</evidence>
<protein>
    <submittedName>
        <fullName evidence="1">Uncharacterized protein</fullName>
    </submittedName>
</protein>
<sequence>MLASSFDKPYCNHDSFIKMMVVIYAEGQWRQLQKPGSATRTFHGGSFAEVPFAGGDAWMSILAQKENANSLSSADVLGTANASLSLSTIK</sequence>